<evidence type="ECO:0000313" key="1">
    <source>
        <dbReference type="EMBL" id="MDR6239575.1"/>
    </source>
</evidence>
<proteinExistence type="predicted"/>
<sequence>MGKDKLVMPEHIVYVCVGSKCKGKLKTAFLKPFESALKKSEYKKEVKIIKTACTGNCKHAPVVCLQPENKWYSQSDGSTVEKIFKKIKKRKVKAEKDCE</sequence>
<dbReference type="Gene3D" id="3.40.30.10">
    <property type="entry name" value="Glutaredoxin"/>
    <property type="match status" value="1"/>
</dbReference>
<name>A0AAE4BT43_9BACT</name>
<keyword evidence="2" id="KW-1185">Reference proteome</keyword>
<dbReference type="Proteomes" id="UP001185092">
    <property type="component" value="Unassembled WGS sequence"/>
</dbReference>
<comment type="caution">
    <text evidence="1">The sequence shown here is derived from an EMBL/GenBank/DDBJ whole genome shotgun (WGS) entry which is preliminary data.</text>
</comment>
<evidence type="ECO:0000313" key="2">
    <source>
        <dbReference type="Proteomes" id="UP001185092"/>
    </source>
</evidence>
<dbReference type="Pfam" id="PF01257">
    <property type="entry name" value="2Fe-2S_thioredx"/>
    <property type="match status" value="1"/>
</dbReference>
<dbReference type="EMBL" id="JAVDQD010000003">
    <property type="protein sequence ID" value="MDR6239575.1"/>
    <property type="molecule type" value="Genomic_DNA"/>
</dbReference>
<dbReference type="InterPro" id="IPR036249">
    <property type="entry name" value="Thioredoxin-like_sf"/>
</dbReference>
<reference evidence="1" key="1">
    <citation type="submission" date="2023-07" db="EMBL/GenBank/DDBJ databases">
        <title>Genomic Encyclopedia of Type Strains, Phase IV (KMG-IV): sequencing the most valuable type-strain genomes for metagenomic binning, comparative biology and taxonomic classification.</title>
        <authorList>
            <person name="Goeker M."/>
        </authorList>
    </citation>
    <scope>NUCLEOTIDE SEQUENCE</scope>
    <source>
        <strain evidence="1">DSM 26174</strain>
    </source>
</reference>
<protein>
    <submittedName>
        <fullName evidence="1">NADH:ubiquinone oxidoreductase subunit E</fullName>
    </submittedName>
</protein>
<dbReference type="RefSeq" id="WP_309939271.1">
    <property type="nucleotide sequence ID" value="NZ_AP025305.1"/>
</dbReference>
<organism evidence="1 2">
    <name type="scientific">Aureibacter tunicatorum</name>
    <dbReference type="NCBI Taxonomy" id="866807"/>
    <lineage>
        <taxon>Bacteria</taxon>
        <taxon>Pseudomonadati</taxon>
        <taxon>Bacteroidota</taxon>
        <taxon>Cytophagia</taxon>
        <taxon>Cytophagales</taxon>
        <taxon>Persicobacteraceae</taxon>
        <taxon>Aureibacter</taxon>
    </lineage>
</organism>
<accession>A0AAE4BT43</accession>
<dbReference type="SUPFAM" id="SSF52833">
    <property type="entry name" value="Thioredoxin-like"/>
    <property type="match status" value="1"/>
</dbReference>
<gene>
    <name evidence="1" type="ORF">HNQ88_002623</name>
</gene>
<dbReference type="AlphaFoldDB" id="A0AAE4BT43"/>
<dbReference type="CDD" id="cd02980">
    <property type="entry name" value="TRX_Fd_family"/>
    <property type="match status" value="1"/>
</dbReference>